<dbReference type="PIRSF" id="PIRSF000804">
    <property type="entry name" value="DNA_pol_III_b"/>
    <property type="match status" value="1"/>
</dbReference>
<keyword evidence="5 10" id="KW-0808">Transferase</keyword>
<dbReference type="Gene3D" id="3.10.150.10">
    <property type="entry name" value="DNA Polymerase III, subunit A, domain 2"/>
    <property type="match status" value="1"/>
</dbReference>
<evidence type="ECO:0000256" key="4">
    <source>
        <dbReference type="ARBA" id="ARBA00022490"/>
    </source>
</evidence>
<dbReference type="Pfam" id="PF02767">
    <property type="entry name" value="DNA_pol3_beta_2"/>
    <property type="match status" value="1"/>
</dbReference>
<dbReference type="InterPro" id="IPR022635">
    <property type="entry name" value="DNA_polIII_beta_C"/>
</dbReference>
<accession>A0ABX3CKL3</accession>
<comment type="subunit">
    <text evidence="10">Forms a ring-shaped head-to-tail homodimer around DNA.</text>
</comment>
<proteinExistence type="inferred from homology"/>
<dbReference type="PANTHER" id="PTHR30478">
    <property type="entry name" value="DNA POLYMERASE III SUBUNIT BETA"/>
    <property type="match status" value="1"/>
</dbReference>
<keyword evidence="9" id="KW-0238">DNA-binding</keyword>
<dbReference type="RefSeq" id="WP_071159965.1">
    <property type="nucleotide sequence ID" value="NZ_MBRJ01000059.1"/>
</dbReference>
<dbReference type="Pfam" id="PF02768">
    <property type="entry name" value="DNA_pol3_beta_3"/>
    <property type="match status" value="1"/>
</dbReference>
<evidence type="ECO:0000256" key="7">
    <source>
        <dbReference type="ARBA" id="ARBA00022705"/>
    </source>
</evidence>
<evidence type="ECO:0000259" key="12">
    <source>
        <dbReference type="Pfam" id="PF02767"/>
    </source>
</evidence>
<evidence type="ECO:0000256" key="2">
    <source>
        <dbReference type="ARBA" id="ARBA00010752"/>
    </source>
</evidence>
<evidence type="ECO:0000259" key="13">
    <source>
        <dbReference type="Pfam" id="PF02768"/>
    </source>
</evidence>
<evidence type="ECO:0000256" key="6">
    <source>
        <dbReference type="ARBA" id="ARBA00022695"/>
    </source>
</evidence>
<evidence type="ECO:0000313" key="14">
    <source>
        <dbReference type="EMBL" id="OHX41420.1"/>
    </source>
</evidence>
<organism evidence="14 15">
    <name type="scientific">Cytobacillus oceanisediminis</name>
    <dbReference type="NCBI Taxonomy" id="665099"/>
    <lineage>
        <taxon>Bacteria</taxon>
        <taxon>Bacillati</taxon>
        <taxon>Bacillota</taxon>
        <taxon>Bacilli</taxon>
        <taxon>Bacillales</taxon>
        <taxon>Bacillaceae</taxon>
        <taxon>Cytobacillus</taxon>
    </lineage>
</organism>
<evidence type="ECO:0000256" key="8">
    <source>
        <dbReference type="ARBA" id="ARBA00022932"/>
    </source>
</evidence>
<evidence type="ECO:0000256" key="3">
    <source>
        <dbReference type="ARBA" id="ARBA00021035"/>
    </source>
</evidence>
<dbReference type="InterPro" id="IPR046938">
    <property type="entry name" value="DNA_clamp_sf"/>
</dbReference>
<dbReference type="NCBIfam" id="TIGR00663">
    <property type="entry name" value="dnan"/>
    <property type="match status" value="1"/>
</dbReference>
<dbReference type="CDD" id="cd00140">
    <property type="entry name" value="beta_clamp"/>
    <property type="match status" value="1"/>
</dbReference>
<evidence type="ECO:0000259" key="11">
    <source>
        <dbReference type="Pfam" id="PF00712"/>
    </source>
</evidence>
<protein>
    <recommendedName>
        <fullName evidence="3 10">Beta sliding clamp</fullName>
    </recommendedName>
</protein>
<feature type="domain" description="DNA polymerase III beta sliding clamp N-terminal" evidence="11">
    <location>
        <begin position="1"/>
        <end position="127"/>
    </location>
</feature>
<dbReference type="Gene3D" id="3.70.10.10">
    <property type="match status" value="1"/>
</dbReference>
<comment type="similarity">
    <text evidence="2 10">Belongs to the beta sliding clamp family.</text>
</comment>
<dbReference type="SUPFAM" id="SSF55979">
    <property type="entry name" value="DNA clamp"/>
    <property type="match status" value="3"/>
</dbReference>
<dbReference type="SMART" id="SM00480">
    <property type="entry name" value="POL3Bc"/>
    <property type="match status" value="1"/>
</dbReference>
<sequence>MKFEIQKEVLIHAVGVVIKAISPKVSVPILSGLKITATSKEIIFVGSNNDISIQKTVPLEENGDEKAKVHEEGSVVLNAKFLSELVRKLPKDDISFTVEKNNVTKIKSGMSVFSLNGFPAEEYPKLPEIEGEADFTFSAGDLNSIVKQTAFAAATSELRPILTGINLNLKDGLKAIVTDSHRLAIKELKLAGEDRNVTIPAKALIELSKVFEDQEEQVEVILKDTQALFKSHNLLFYSRLLDGTFPEVSRLLPTTFNTTLKVDRKGLSAALNRCSLIESKNKVVVLEVKDKQAVLTVSSPEVGQIEEYLEDFEIEGKDIKIAFSYKFTQDALSAFEDEKVQFQFVEALRPFIIKGEKCDSVTQLVLPVRT</sequence>
<evidence type="ECO:0000313" key="15">
    <source>
        <dbReference type="Proteomes" id="UP000180194"/>
    </source>
</evidence>
<gene>
    <name evidence="14" type="ORF">BBV17_28925</name>
</gene>
<feature type="domain" description="DNA polymerase III beta sliding clamp central" evidence="12">
    <location>
        <begin position="141"/>
        <end position="247"/>
    </location>
</feature>
<keyword evidence="6 10" id="KW-0548">Nucleotidyltransferase</keyword>
<dbReference type="InterPro" id="IPR001001">
    <property type="entry name" value="DNA_polIII_beta"/>
</dbReference>
<evidence type="ECO:0000256" key="10">
    <source>
        <dbReference type="PIRNR" id="PIRNR000804"/>
    </source>
</evidence>
<evidence type="ECO:0000256" key="1">
    <source>
        <dbReference type="ARBA" id="ARBA00004496"/>
    </source>
</evidence>
<comment type="caution">
    <text evidence="14">The sequence shown here is derived from an EMBL/GenBank/DDBJ whole genome shotgun (WGS) entry which is preliminary data.</text>
</comment>
<dbReference type="InterPro" id="IPR022634">
    <property type="entry name" value="DNA_polIII_beta_N"/>
</dbReference>
<name>A0ABX3CKL3_9BACI</name>
<keyword evidence="7 10" id="KW-0235">DNA replication</keyword>
<dbReference type="InterPro" id="IPR022637">
    <property type="entry name" value="DNA_polIII_beta_cen"/>
</dbReference>
<dbReference type="Pfam" id="PF00712">
    <property type="entry name" value="DNA_pol3_beta"/>
    <property type="match status" value="1"/>
</dbReference>
<reference evidence="14 15" key="1">
    <citation type="submission" date="2016-07" db="EMBL/GenBank/DDBJ databases">
        <title>Bacillus oceanisediminis whole genome.</title>
        <authorList>
            <person name="Pal Y."/>
            <person name="Verma A."/>
            <person name="Mual P."/>
            <person name="Srinivasan K."/>
        </authorList>
    </citation>
    <scope>NUCLEOTIDE SEQUENCE [LARGE SCALE GENOMIC DNA]</scope>
    <source>
        <strain evidence="14 15">Bhandara28</strain>
    </source>
</reference>
<feature type="domain" description="DNA polymerase III beta sliding clamp C-terminal" evidence="13">
    <location>
        <begin position="250"/>
        <end position="369"/>
    </location>
</feature>
<dbReference type="PANTHER" id="PTHR30478:SF0">
    <property type="entry name" value="BETA SLIDING CLAMP"/>
    <property type="match status" value="1"/>
</dbReference>
<dbReference type="EMBL" id="MBRJ01000059">
    <property type="protein sequence ID" value="OHX41420.1"/>
    <property type="molecule type" value="Genomic_DNA"/>
</dbReference>
<evidence type="ECO:0000256" key="9">
    <source>
        <dbReference type="ARBA" id="ARBA00023125"/>
    </source>
</evidence>
<keyword evidence="15" id="KW-1185">Reference proteome</keyword>
<evidence type="ECO:0000256" key="5">
    <source>
        <dbReference type="ARBA" id="ARBA00022679"/>
    </source>
</evidence>
<keyword evidence="4 10" id="KW-0963">Cytoplasm</keyword>
<keyword evidence="8 10" id="KW-0239">DNA-directed DNA polymerase</keyword>
<comment type="subcellular location">
    <subcellularLocation>
        <location evidence="1 10">Cytoplasm</location>
    </subcellularLocation>
</comment>
<dbReference type="Proteomes" id="UP000180194">
    <property type="component" value="Unassembled WGS sequence"/>
</dbReference>
<comment type="function">
    <text evidence="10">Confers DNA tethering and processivity to DNA polymerases and other proteins. Acts as a clamp, forming a ring around DNA (a reaction catalyzed by the clamp-loading complex) which diffuses in an ATP-independent manner freely and bidirectionally along dsDNA. Initially characterized for its ability to contact the catalytic subunit of DNA polymerase III (Pol III), a complex, multichain enzyme responsible for most of the replicative synthesis in bacteria; Pol III exhibits 3'-5' exonuclease proofreading activity. The beta chain is required for initiation of replication as well as for processivity of DNA replication.</text>
</comment>